<organism evidence="2 3">
    <name type="scientific">Hymenolepis diminuta</name>
    <name type="common">Rat tapeworm</name>
    <dbReference type="NCBI Taxonomy" id="6216"/>
    <lineage>
        <taxon>Eukaryota</taxon>
        <taxon>Metazoa</taxon>
        <taxon>Spiralia</taxon>
        <taxon>Lophotrochozoa</taxon>
        <taxon>Platyhelminthes</taxon>
        <taxon>Cestoda</taxon>
        <taxon>Eucestoda</taxon>
        <taxon>Cyclophyllidea</taxon>
        <taxon>Hymenolepididae</taxon>
        <taxon>Hymenolepis</taxon>
    </lineage>
</organism>
<dbReference type="EMBL" id="CABIJS010000410">
    <property type="protein sequence ID" value="VUZ50888.1"/>
    <property type="molecule type" value="Genomic_DNA"/>
</dbReference>
<dbReference type="AlphaFoldDB" id="A0A564YW54"/>
<sequence>MENVPKPRDWAFKSGLEIIDWYNTIEAWKEDVNKSKGYHFGNPLRWDQHALEIEQFLLRQGQREKEKESSMNRVSKLKRNVEKKRRKERKRSTGMSVVVMNKRIFFCW</sequence>
<reference evidence="2 3" key="1">
    <citation type="submission" date="2019-07" db="EMBL/GenBank/DDBJ databases">
        <authorList>
            <person name="Jastrzebski P J."/>
            <person name="Paukszto L."/>
            <person name="Jastrzebski P J."/>
        </authorList>
    </citation>
    <scope>NUCLEOTIDE SEQUENCE [LARGE SCALE GENOMIC DNA]</scope>
    <source>
        <strain evidence="2 3">WMS-il1</strain>
    </source>
</reference>
<feature type="region of interest" description="Disordered" evidence="1">
    <location>
        <begin position="63"/>
        <end position="93"/>
    </location>
</feature>
<protein>
    <submittedName>
        <fullName evidence="2">Uncharacterized protein</fullName>
    </submittedName>
</protein>
<feature type="compositionally biased region" description="Basic residues" evidence="1">
    <location>
        <begin position="75"/>
        <end position="92"/>
    </location>
</feature>
<accession>A0A564YW54</accession>
<evidence type="ECO:0000256" key="1">
    <source>
        <dbReference type="SAM" id="MobiDB-lite"/>
    </source>
</evidence>
<evidence type="ECO:0000313" key="2">
    <source>
        <dbReference type="EMBL" id="VUZ50888.1"/>
    </source>
</evidence>
<evidence type="ECO:0000313" key="3">
    <source>
        <dbReference type="Proteomes" id="UP000321570"/>
    </source>
</evidence>
<keyword evidence="3" id="KW-1185">Reference proteome</keyword>
<name>A0A564YW54_HYMDI</name>
<dbReference type="Proteomes" id="UP000321570">
    <property type="component" value="Unassembled WGS sequence"/>
</dbReference>
<proteinExistence type="predicted"/>
<gene>
    <name evidence="2" type="ORF">WMSIL1_LOCUS9800</name>
</gene>